<proteinExistence type="predicted"/>
<feature type="region of interest" description="Disordered" evidence="1">
    <location>
        <begin position="1"/>
        <end position="30"/>
    </location>
</feature>
<dbReference type="Proteomes" id="UP000269945">
    <property type="component" value="Unassembled WGS sequence"/>
</dbReference>
<reference evidence="2 3" key="1">
    <citation type="submission" date="2018-10" db="EMBL/GenBank/DDBJ databases">
        <authorList>
            <person name="Ekblom R."/>
            <person name="Jareborg N."/>
        </authorList>
    </citation>
    <scope>NUCLEOTIDE SEQUENCE [LARGE SCALE GENOMIC DNA]</scope>
    <source>
        <tissue evidence="2">Muscle</tissue>
    </source>
</reference>
<feature type="non-terminal residue" evidence="2">
    <location>
        <position position="1"/>
    </location>
</feature>
<protein>
    <submittedName>
        <fullName evidence="2">Uncharacterized protein</fullName>
    </submittedName>
</protein>
<accession>A0A9X9LYT3</accession>
<dbReference type="AlphaFoldDB" id="A0A9X9LYT3"/>
<evidence type="ECO:0000313" key="2">
    <source>
        <dbReference type="EMBL" id="VCX04339.1"/>
    </source>
</evidence>
<keyword evidence="3" id="KW-1185">Reference proteome</keyword>
<evidence type="ECO:0000313" key="3">
    <source>
        <dbReference type="Proteomes" id="UP000269945"/>
    </source>
</evidence>
<organism evidence="2 3">
    <name type="scientific">Gulo gulo</name>
    <name type="common">Wolverine</name>
    <name type="synonym">Gluton</name>
    <dbReference type="NCBI Taxonomy" id="48420"/>
    <lineage>
        <taxon>Eukaryota</taxon>
        <taxon>Metazoa</taxon>
        <taxon>Chordata</taxon>
        <taxon>Craniata</taxon>
        <taxon>Vertebrata</taxon>
        <taxon>Euteleostomi</taxon>
        <taxon>Mammalia</taxon>
        <taxon>Eutheria</taxon>
        <taxon>Laurasiatheria</taxon>
        <taxon>Carnivora</taxon>
        <taxon>Caniformia</taxon>
        <taxon>Musteloidea</taxon>
        <taxon>Mustelidae</taxon>
        <taxon>Guloninae</taxon>
        <taxon>Gulo</taxon>
    </lineage>
</organism>
<dbReference type="EMBL" id="CYRY02030136">
    <property type="protein sequence ID" value="VCX04339.1"/>
    <property type="molecule type" value="Genomic_DNA"/>
</dbReference>
<feature type="region of interest" description="Disordered" evidence="1">
    <location>
        <begin position="54"/>
        <end position="99"/>
    </location>
</feature>
<sequence>MKCWRGGQASFPTRPCPPWFQHHGGGQRQFRPPSFWHQVPRLGGLSDSRFQHHGQTFQFPLPPHRMGVNTAKRPLPSPQTTGGPSIVDRALSLRMRLEP</sequence>
<name>A0A9X9LYT3_GULGU</name>
<gene>
    <name evidence="2" type="ORF">BN2614_LOCUS3</name>
</gene>
<evidence type="ECO:0000256" key="1">
    <source>
        <dbReference type="SAM" id="MobiDB-lite"/>
    </source>
</evidence>
<comment type="caution">
    <text evidence="2">The sequence shown here is derived from an EMBL/GenBank/DDBJ whole genome shotgun (WGS) entry which is preliminary data.</text>
</comment>